<dbReference type="GeneID" id="36591706"/>
<dbReference type="RefSeq" id="XP_024732339.1">
    <property type="nucleotide sequence ID" value="XM_024883629.1"/>
</dbReference>
<keyword evidence="3" id="KW-1185">Reference proteome</keyword>
<feature type="signal peptide" evidence="1">
    <location>
        <begin position="1"/>
        <end position="21"/>
    </location>
</feature>
<evidence type="ECO:0000256" key="1">
    <source>
        <dbReference type="SAM" id="SignalP"/>
    </source>
</evidence>
<evidence type="ECO:0000313" key="3">
    <source>
        <dbReference type="Proteomes" id="UP000235371"/>
    </source>
</evidence>
<dbReference type="OrthoDB" id="3549461at2759"/>
<dbReference type="InParanoid" id="A0A2J6SXD6"/>
<name>A0A2J6SXD6_9HELO</name>
<proteinExistence type="predicted"/>
<evidence type="ECO:0000313" key="2">
    <source>
        <dbReference type="EMBL" id="PMD55435.1"/>
    </source>
</evidence>
<feature type="chain" id="PRO_5014405451" description="Cyanovirin-N domain-containing protein" evidence="1">
    <location>
        <begin position="22"/>
        <end position="293"/>
    </location>
</feature>
<evidence type="ECO:0008006" key="4">
    <source>
        <dbReference type="Google" id="ProtNLM"/>
    </source>
</evidence>
<reference evidence="2 3" key="1">
    <citation type="submission" date="2016-04" db="EMBL/GenBank/DDBJ databases">
        <title>A degradative enzymes factory behind the ericoid mycorrhizal symbiosis.</title>
        <authorList>
            <consortium name="DOE Joint Genome Institute"/>
            <person name="Martino E."/>
            <person name="Morin E."/>
            <person name="Grelet G."/>
            <person name="Kuo A."/>
            <person name="Kohler A."/>
            <person name="Daghino S."/>
            <person name="Barry K."/>
            <person name="Choi C."/>
            <person name="Cichocki N."/>
            <person name="Clum A."/>
            <person name="Copeland A."/>
            <person name="Hainaut M."/>
            <person name="Haridas S."/>
            <person name="Labutti K."/>
            <person name="Lindquist E."/>
            <person name="Lipzen A."/>
            <person name="Khouja H.-R."/>
            <person name="Murat C."/>
            <person name="Ohm R."/>
            <person name="Olson A."/>
            <person name="Spatafora J."/>
            <person name="Veneault-Fourrey C."/>
            <person name="Henrissat B."/>
            <person name="Grigoriev I."/>
            <person name="Martin F."/>
            <person name="Perotto S."/>
        </authorList>
    </citation>
    <scope>NUCLEOTIDE SEQUENCE [LARGE SCALE GENOMIC DNA]</scope>
    <source>
        <strain evidence="2 3">E</strain>
    </source>
</reference>
<dbReference type="Proteomes" id="UP000235371">
    <property type="component" value="Unassembled WGS sequence"/>
</dbReference>
<sequence>MAPFGLTTFLALSTASTVVTALATDGSSIASHSVPQCSTLGSNPEGKVCSSLKDYLNSTSSHGFLEPRQPGNTAANLPEWSEPVHGGWPGGNMTKFCILDGPKPKPDDVKKLCGKIDDNYIIARTKQKKADQKEGHCFCKKFHQGTAWFNVCNCDSCDRLEILSGLKEMCRETNDLCTSNGFSSGFVQLDEKNGLLVQYNVKPEDAKSGRADPDPMKARPNLTKSTCISNDEYKKNQDYTGPVVECWRSWKAMWMAHKCHDNSKDGPKVRSGDYWKNKWMQHNSELLHSLFGK</sequence>
<organism evidence="2 3">
    <name type="scientific">Hyaloscypha bicolor E</name>
    <dbReference type="NCBI Taxonomy" id="1095630"/>
    <lineage>
        <taxon>Eukaryota</taxon>
        <taxon>Fungi</taxon>
        <taxon>Dikarya</taxon>
        <taxon>Ascomycota</taxon>
        <taxon>Pezizomycotina</taxon>
        <taxon>Leotiomycetes</taxon>
        <taxon>Helotiales</taxon>
        <taxon>Hyaloscyphaceae</taxon>
        <taxon>Hyaloscypha</taxon>
        <taxon>Hyaloscypha bicolor</taxon>
    </lineage>
</organism>
<keyword evidence="1" id="KW-0732">Signal</keyword>
<gene>
    <name evidence="2" type="ORF">K444DRAFT_633578</name>
</gene>
<dbReference type="AlphaFoldDB" id="A0A2J6SXD6"/>
<dbReference type="EMBL" id="KZ613855">
    <property type="protein sequence ID" value="PMD55435.1"/>
    <property type="molecule type" value="Genomic_DNA"/>
</dbReference>
<accession>A0A2J6SXD6</accession>
<protein>
    <recommendedName>
        <fullName evidence="4">Cyanovirin-N domain-containing protein</fullName>
    </recommendedName>
</protein>